<evidence type="ECO:0000256" key="1">
    <source>
        <dbReference type="ARBA" id="ARBA00001971"/>
    </source>
</evidence>
<dbReference type="GO" id="GO:0005737">
    <property type="term" value="C:cytoplasm"/>
    <property type="evidence" value="ECO:0007669"/>
    <property type="project" value="TreeGrafter"/>
</dbReference>
<feature type="transmembrane region" description="Helical" evidence="8">
    <location>
        <begin position="13"/>
        <end position="30"/>
    </location>
</feature>
<dbReference type="InterPro" id="IPR050182">
    <property type="entry name" value="Cytochrome_P450_fam2"/>
</dbReference>
<evidence type="ECO:0000256" key="7">
    <source>
        <dbReference type="PIRSR" id="PIRSR602401-1"/>
    </source>
</evidence>
<dbReference type="Gene3D" id="1.10.630.10">
    <property type="entry name" value="Cytochrome P450"/>
    <property type="match status" value="1"/>
</dbReference>
<dbReference type="InterPro" id="IPR036396">
    <property type="entry name" value="Cyt_P450_sf"/>
</dbReference>
<reference evidence="9 10" key="1">
    <citation type="submission" date="2023-03" db="EMBL/GenBank/DDBJ databases">
        <title>Genome insight into feeding habits of ladybird beetles.</title>
        <authorList>
            <person name="Li H.-S."/>
            <person name="Huang Y.-H."/>
            <person name="Pang H."/>
        </authorList>
    </citation>
    <scope>NUCLEOTIDE SEQUENCE [LARGE SCALE GENOMIC DNA]</scope>
    <source>
        <strain evidence="9">SYSU_2023b</strain>
        <tissue evidence="9">Whole body</tissue>
    </source>
</reference>
<keyword evidence="6" id="KW-0503">Monooxygenase</keyword>
<sequence length="505" mass="58437">MCKDLLIDQLENMFMYIALAIFTIYLLILMRNRKKLPPGPWSLPIVGYLPWLDPKEPYKTLQKLAKKYGPVYGIYMGNIYTVVLSDTKIIRKVFSKDETTGRAPLYLTHGLMKGYGIICSEGELWKNQRKFVYGCLRQFGGTKVGSHTTMENLIKKHALEFTDYVSSLGNSASIIPSEHLRHYLGSFMTTIVFGECWSKDDETWKYLQHLQEEGIKHIGIAGPLNFIPILRFLPMFKKTVKFLTEGLEKTHKIYDGIIEKHQETLREKLAVNSDYAPQNFLDAFLLEREKKHNSSEAKFYSDQQMKYLLADMFGAGLDTTLTTLNWYILYIAIHTDFQKKVREELESVLEGKTASMKDFQYLPFFEASIAEVQRIRSTVPIGIPHGTLCDIDINGFIIPSNTMVVPLLWAVHMDDKAWKDPDNFNPYRFLDENGKFFKPEHFIPFQIGKRMCVGDELAKMLLYFFCSIILQIYELSVDNIKDIDLRGKCGITLTSIDHKITFRKY</sequence>
<keyword evidence="3 7" id="KW-0479">Metal-binding</keyword>
<dbReference type="GO" id="GO:0020037">
    <property type="term" value="F:heme binding"/>
    <property type="evidence" value="ECO:0007669"/>
    <property type="project" value="InterPro"/>
</dbReference>
<dbReference type="PANTHER" id="PTHR24300:SF403">
    <property type="entry name" value="CYTOCHROME P450 306A1"/>
    <property type="match status" value="1"/>
</dbReference>
<comment type="similarity">
    <text evidence="2">Belongs to the cytochrome P450 family.</text>
</comment>
<evidence type="ECO:0000313" key="10">
    <source>
        <dbReference type="Proteomes" id="UP001431783"/>
    </source>
</evidence>
<dbReference type="GO" id="GO:0006805">
    <property type="term" value="P:xenobiotic metabolic process"/>
    <property type="evidence" value="ECO:0007669"/>
    <property type="project" value="TreeGrafter"/>
</dbReference>
<dbReference type="Pfam" id="PF00067">
    <property type="entry name" value="p450"/>
    <property type="match status" value="1"/>
</dbReference>
<feature type="binding site" description="axial binding residue" evidence="7">
    <location>
        <position position="452"/>
    </location>
    <ligand>
        <name>heme</name>
        <dbReference type="ChEBI" id="CHEBI:30413"/>
    </ligand>
    <ligandPart>
        <name>Fe</name>
        <dbReference type="ChEBI" id="CHEBI:18248"/>
    </ligandPart>
</feature>
<dbReference type="GO" id="GO:0016712">
    <property type="term" value="F:oxidoreductase activity, acting on paired donors, with incorporation or reduction of molecular oxygen, reduced flavin or flavoprotein as one donor, and incorporation of one atom of oxygen"/>
    <property type="evidence" value="ECO:0007669"/>
    <property type="project" value="TreeGrafter"/>
</dbReference>
<dbReference type="EMBL" id="JARQZJ010000063">
    <property type="protein sequence ID" value="KAK9879858.1"/>
    <property type="molecule type" value="Genomic_DNA"/>
</dbReference>
<evidence type="ECO:0000256" key="5">
    <source>
        <dbReference type="ARBA" id="ARBA00023004"/>
    </source>
</evidence>
<dbReference type="PRINTS" id="PR00385">
    <property type="entry name" value="P450"/>
</dbReference>
<keyword evidence="5 7" id="KW-0408">Iron</keyword>
<dbReference type="FunFam" id="1.10.630.10:FF:000036">
    <property type="entry name" value="CYtochrome P450 family"/>
    <property type="match status" value="1"/>
</dbReference>
<dbReference type="GO" id="GO:0006082">
    <property type="term" value="P:organic acid metabolic process"/>
    <property type="evidence" value="ECO:0007669"/>
    <property type="project" value="TreeGrafter"/>
</dbReference>
<dbReference type="GO" id="GO:0008395">
    <property type="term" value="F:steroid hydroxylase activity"/>
    <property type="evidence" value="ECO:0007669"/>
    <property type="project" value="TreeGrafter"/>
</dbReference>
<proteinExistence type="inferred from homology"/>
<protein>
    <recommendedName>
        <fullName evidence="11">Cytochrome P450</fullName>
    </recommendedName>
</protein>
<evidence type="ECO:0000256" key="4">
    <source>
        <dbReference type="ARBA" id="ARBA00023002"/>
    </source>
</evidence>
<evidence type="ECO:0000313" key="9">
    <source>
        <dbReference type="EMBL" id="KAK9879858.1"/>
    </source>
</evidence>
<comment type="caution">
    <text evidence="9">The sequence shown here is derived from an EMBL/GenBank/DDBJ whole genome shotgun (WGS) entry which is preliminary data.</text>
</comment>
<keyword evidence="4" id="KW-0560">Oxidoreductase</keyword>
<keyword evidence="8" id="KW-0472">Membrane</keyword>
<dbReference type="PANTHER" id="PTHR24300">
    <property type="entry name" value="CYTOCHROME P450 508A4-RELATED"/>
    <property type="match status" value="1"/>
</dbReference>
<dbReference type="SUPFAM" id="SSF48264">
    <property type="entry name" value="Cytochrome P450"/>
    <property type="match status" value="1"/>
</dbReference>
<evidence type="ECO:0000256" key="2">
    <source>
        <dbReference type="ARBA" id="ARBA00010617"/>
    </source>
</evidence>
<evidence type="ECO:0000256" key="6">
    <source>
        <dbReference type="ARBA" id="ARBA00023033"/>
    </source>
</evidence>
<keyword evidence="10" id="KW-1185">Reference proteome</keyword>
<name>A0AAW1UH98_9CUCU</name>
<gene>
    <name evidence="9" type="ORF">WA026_008362</name>
</gene>
<dbReference type="Proteomes" id="UP001431783">
    <property type="component" value="Unassembled WGS sequence"/>
</dbReference>
<dbReference type="PRINTS" id="PR00463">
    <property type="entry name" value="EP450I"/>
</dbReference>
<keyword evidence="8" id="KW-0812">Transmembrane</keyword>
<dbReference type="InterPro" id="IPR001128">
    <property type="entry name" value="Cyt_P450"/>
</dbReference>
<keyword evidence="7" id="KW-0349">Heme</keyword>
<keyword evidence="8" id="KW-1133">Transmembrane helix</keyword>
<evidence type="ECO:0000256" key="8">
    <source>
        <dbReference type="SAM" id="Phobius"/>
    </source>
</evidence>
<organism evidence="9 10">
    <name type="scientific">Henosepilachna vigintioctopunctata</name>
    <dbReference type="NCBI Taxonomy" id="420089"/>
    <lineage>
        <taxon>Eukaryota</taxon>
        <taxon>Metazoa</taxon>
        <taxon>Ecdysozoa</taxon>
        <taxon>Arthropoda</taxon>
        <taxon>Hexapoda</taxon>
        <taxon>Insecta</taxon>
        <taxon>Pterygota</taxon>
        <taxon>Neoptera</taxon>
        <taxon>Endopterygota</taxon>
        <taxon>Coleoptera</taxon>
        <taxon>Polyphaga</taxon>
        <taxon>Cucujiformia</taxon>
        <taxon>Coccinelloidea</taxon>
        <taxon>Coccinellidae</taxon>
        <taxon>Epilachninae</taxon>
        <taxon>Epilachnini</taxon>
        <taxon>Henosepilachna</taxon>
    </lineage>
</organism>
<dbReference type="GO" id="GO:0005506">
    <property type="term" value="F:iron ion binding"/>
    <property type="evidence" value="ECO:0007669"/>
    <property type="project" value="InterPro"/>
</dbReference>
<comment type="cofactor">
    <cofactor evidence="1 7">
        <name>heme</name>
        <dbReference type="ChEBI" id="CHEBI:30413"/>
    </cofactor>
</comment>
<accession>A0AAW1UH98</accession>
<dbReference type="AlphaFoldDB" id="A0AAW1UH98"/>
<dbReference type="InterPro" id="IPR002401">
    <property type="entry name" value="Cyt_P450_E_grp-I"/>
</dbReference>
<evidence type="ECO:0008006" key="11">
    <source>
        <dbReference type="Google" id="ProtNLM"/>
    </source>
</evidence>
<evidence type="ECO:0000256" key="3">
    <source>
        <dbReference type="ARBA" id="ARBA00022723"/>
    </source>
</evidence>